<keyword evidence="3" id="KW-1185">Reference proteome</keyword>
<dbReference type="SUPFAM" id="SSF54427">
    <property type="entry name" value="NTF2-like"/>
    <property type="match status" value="1"/>
</dbReference>
<gene>
    <name evidence="2" type="ORF">DLK05_16695</name>
</gene>
<dbReference type="PROSITE" id="PS51257">
    <property type="entry name" value="PROKAR_LIPOPROTEIN"/>
    <property type="match status" value="1"/>
</dbReference>
<dbReference type="EMBL" id="RJJX01000060">
    <property type="protein sequence ID" value="RUT72797.1"/>
    <property type="molecule type" value="Genomic_DNA"/>
</dbReference>
<dbReference type="AlphaFoldDB" id="A0A434AEI8"/>
<evidence type="ECO:0000259" key="1">
    <source>
        <dbReference type="Pfam" id="PF14534"/>
    </source>
</evidence>
<dbReference type="OrthoDB" id="9814425at2"/>
<protein>
    <submittedName>
        <fullName evidence="2">DUF4440 domain-containing protein</fullName>
    </submittedName>
</protein>
<dbReference type="Pfam" id="PF14534">
    <property type="entry name" value="DUF4440"/>
    <property type="match status" value="1"/>
</dbReference>
<name>A0A434AEI8_9BACT</name>
<dbReference type="Proteomes" id="UP000282985">
    <property type="component" value="Unassembled WGS sequence"/>
</dbReference>
<evidence type="ECO:0000313" key="2">
    <source>
        <dbReference type="EMBL" id="RUT72797.1"/>
    </source>
</evidence>
<dbReference type="PANTHER" id="PTHR31664">
    <property type="entry name" value="PROTEIN CBG16427"/>
    <property type="match status" value="1"/>
</dbReference>
<dbReference type="PANTHER" id="PTHR31664:SF8">
    <property type="entry name" value="DUF4440 DOMAIN-CONTAINING PROTEIN"/>
    <property type="match status" value="1"/>
</dbReference>
<dbReference type="InterPro" id="IPR032710">
    <property type="entry name" value="NTF2-like_dom_sf"/>
</dbReference>
<evidence type="ECO:0000313" key="3">
    <source>
        <dbReference type="Proteomes" id="UP000282985"/>
    </source>
</evidence>
<dbReference type="InterPro" id="IPR027843">
    <property type="entry name" value="DUF4440"/>
</dbReference>
<feature type="domain" description="DUF4440" evidence="1">
    <location>
        <begin position="34"/>
        <end position="140"/>
    </location>
</feature>
<proteinExistence type="predicted"/>
<dbReference type="Gene3D" id="3.10.450.50">
    <property type="match status" value="1"/>
</dbReference>
<dbReference type="RefSeq" id="WP_127345079.1">
    <property type="nucleotide sequence ID" value="NZ_RJJX01000060.1"/>
</dbReference>
<organism evidence="2 3">
    <name type="scientific">Ancylomarina longa</name>
    <dbReference type="NCBI Taxonomy" id="2487017"/>
    <lineage>
        <taxon>Bacteria</taxon>
        <taxon>Pseudomonadati</taxon>
        <taxon>Bacteroidota</taxon>
        <taxon>Bacteroidia</taxon>
        <taxon>Marinilabiliales</taxon>
        <taxon>Marinifilaceae</taxon>
        <taxon>Ancylomarina</taxon>
    </lineage>
</organism>
<accession>A0A434AEI8</accession>
<sequence length="159" mass="18089">MRSNIIYSRIGILLMLVILVSCVSKENFDQKPEIVKANQQFMDALHQGNAMELATLYTVDAQVMPPNHEIVTGTKAIQAFWQSFIDMGIKNLTLDIAEVESLHNTIIEVSKYTIKGDSANIIDQGKYIVIWKKENNKWKLHRDIFNSNIPLEPKVDSAE</sequence>
<reference evidence="2 3" key="1">
    <citation type="submission" date="2018-11" db="EMBL/GenBank/DDBJ databases">
        <title>Parancylomarina longa gen. nov., sp. nov., isolated from sediments of southern Okinawa.</title>
        <authorList>
            <person name="Fu T."/>
        </authorList>
    </citation>
    <scope>NUCLEOTIDE SEQUENCE [LARGE SCALE GENOMIC DNA]</scope>
    <source>
        <strain evidence="2 3">T3-2 S1-C</strain>
    </source>
</reference>
<comment type="caution">
    <text evidence="2">The sequence shown here is derived from an EMBL/GenBank/DDBJ whole genome shotgun (WGS) entry which is preliminary data.</text>
</comment>